<evidence type="ECO:0000313" key="7">
    <source>
        <dbReference type="Proteomes" id="UP001629113"/>
    </source>
</evidence>
<organism evidence="6 7">
    <name type="scientific">Phlyctema vagabunda</name>
    <dbReference type="NCBI Taxonomy" id="108571"/>
    <lineage>
        <taxon>Eukaryota</taxon>
        <taxon>Fungi</taxon>
        <taxon>Dikarya</taxon>
        <taxon>Ascomycota</taxon>
        <taxon>Pezizomycotina</taxon>
        <taxon>Leotiomycetes</taxon>
        <taxon>Helotiales</taxon>
        <taxon>Dermateaceae</taxon>
        <taxon>Phlyctema</taxon>
    </lineage>
</organism>
<dbReference type="Pfam" id="PF00743">
    <property type="entry name" value="FMO-like"/>
    <property type="match status" value="2"/>
</dbReference>
<comment type="caution">
    <text evidence="6">The sequence shown here is derived from an EMBL/GenBank/DDBJ whole genome shotgun (WGS) entry which is preliminary data.</text>
</comment>
<evidence type="ECO:0000256" key="4">
    <source>
        <dbReference type="ARBA" id="ARBA00022857"/>
    </source>
</evidence>
<gene>
    <name evidence="6" type="ORF">PVAG01_04681</name>
</gene>
<dbReference type="InterPro" id="IPR000960">
    <property type="entry name" value="Flavin_mOase"/>
</dbReference>
<evidence type="ECO:0000256" key="2">
    <source>
        <dbReference type="ARBA" id="ARBA00022630"/>
    </source>
</evidence>
<keyword evidence="2" id="KW-0285">Flavoprotein</keyword>
<evidence type="ECO:0000256" key="3">
    <source>
        <dbReference type="ARBA" id="ARBA00022827"/>
    </source>
</evidence>
<dbReference type="PRINTS" id="PR00370">
    <property type="entry name" value="FMOXYGENASE"/>
</dbReference>
<protein>
    <submittedName>
        <fullName evidence="6">Thiol-specific monooxygenase 4</fullName>
    </submittedName>
</protein>
<accession>A0ABR4PHZ6</accession>
<dbReference type="EMBL" id="JBFCZG010000004">
    <property type="protein sequence ID" value="KAL3422934.1"/>
    <property type="molecule type" value="Genomic_DNA"/>
</dbReference>
<keyword evidence="3" id="KW-0274">FAD</keyword>
<dbReference type="Pfam" id="PF13450">
    <property type="entry name" value="NAD_binding_8"/>
    <property type="match status" value="1"/>
</dbReference>
<dbReference type="InterPro" id="IPR050346">
    <property type="entry name" value="FMO-like"/>
</dbReference>
<comment type="similarity">
    <text evidence="1">Belongs to the FMO family.</text>
</comment>
<evidence type="ECO:0000256" key="5">
    <source>
        <dbReference type="ARBA" id="ARBA00023002"/>
    </source>
</evidence>
<name>A0ABR4PHZ6_9HELO</name>
<keyword evidence="4" id="KW-0521">NADP</keyword>
<keyword evidence="7" id="KW-1185">Reference proteome</keyword>
<dbReference type="InterPro" id="IPR020946">
    <property type="entry name" value="Flavin_mOase-like"/>
</dbReference>
<evidence type="ECO:0000256" key="1">
    <source>
        <dbReference type="ARBA" id="ARBA00009183"/>
    </source>
</evidence>
<sequence>MGSILRTFSVQRIAIIGAGPSGLAAAKYLRAENAFSKIVIYEQQSEVGGVWNYTPNIAGKTIAPQTTPNGPLDEPIWPKGASVPLFSNPMYDHLNTNIPKDLMRFSDSSFLDNSLLFPSREDVQEYLVRYSQDVRGLISFSTQVQDVKPVLEDGTERWNLTSKSMVTNKEYTSQYDAVVVASGHYTVPFIPSVPGMEEFHATYPSVIIHSKSYRAPQPYKNKKVIVVGSGASGLDIGNQISQLCQKPLLNSLHTPSAFKLGEENKEQVGAIVEFLVQDRSVRFTDGRVEKNIDAIIYCTGFLYSYPFLKSVDPPVVVTGQRVLGTYKHLFSISHPTLAFTALPMGIIPFPLSEAQAAIMAKVWGNKVELPTAEEMEKWEQETLREMGDGKQFHAFGCPKDGRYINELHEWTKTSVDGFAKEPPYWATKEWGIREKYVEIRQKFVESDGKAKSLAELGFDFE</sequence>
<dbReference type="Proteomes" id="UP001629113">
    <property type="component" value="Unassembled WGS sequence"/>
</dbReference>
<reference evidence="6 7" key="1">
    <citation type="submission" date="2024-06" db="EMBL/GenBank/DDBJ databases">
        <title>Complete genome of Phlyctema vagabunda strain 19-DSS-EL-015.</title>
        <authorList>
            <person name="Fiorenzani C."/>
        </authorList>
    </citation>
    <scope>NUCLEOTIDE SEQUENCE [LARGE SCALE GENOMIC DNA]</scope>
    <source>
        <strain evidence="6 7">19-DSS-EL-015</strain>
    </source>
</reference>
<dbReference type="SUPFAM" id="SSF51905">
    <property type="entry name" value="FAD/NAD(P)-binding domain"/>
    <property type="match status" value="2"/>
</dbReference>
<keyword evidence="6" id="KW-0503">Monooxygenase</keyword>
<dbReference type="InterPro" id="IPR036188">
    <property type="entry name" value="FAD/NAD-bd_sf"/>
</dbReference>
<dbReference type="PANTHER" id="PTHR23023">
    <property type="entry name" value="DIMETHYLANILINE MONOOXYGENASE"/>
    <property type="match status" value="1"/>
</dbReference>
<keyword evidence="5" id="KW-0560">Oxidoreductase</keyword>
<dbReference type="Gene3D" id="3.50.50.60">
    <property type="entry name" value="FAD/NAD(P)-binding domain"/>
    <property type="match status" value="2"/>
</dbReference>
<dbReference type="GO" id="GO:0004497">
    <property type="term" value="F:monooxygenase activity"/>
    <property type="evidence" value="ECO:0007669"/>
    <property type="project" value="UniProtKB-KW"/>
</dbReference>
<proteinExistence type="inferred from homology"/>
<evidence type="ECO:0000313" key="6">
    <source>
        <dbReference type="EMBL" id="KAL3422934.1"/>
    </source>
</evidence>